<protein>
    <submittedName>
        <fullName evidence="2">Molybdenum cofactor biosynthesis protein MoaE</fullName>
    </submittedName>
</protein>
<organism evidence="2 3">
    <name type="scientific">Paracoccus marinaquae</name>
    <dbReference type="NCBI Taxonomy" id="2841926"/>
    <lineage>
        <taxon>Bacteria</taxon>
        <taxon>Pseudomonadati</taxon>
        <taxon>Pseudomonadota</taxon>
        <taxon>Alphaproteobacteria</taxon>
        <taxon>Rhodobacterales</taxon>
        <taxon>Paracoccaceae</taxon>
        <taxon>Paracoccus</taxon>
    </lineage>
</organism>
<comment type="caution">
    <text evidence="2">The sequence shown here is derived from an EMBL/GenBank/DDBJ whole genome shotgun (WGS) entry which is preliminary data.</text>
</comment>
<dbReference type="PANTHER" id="PTHR23404">
    <property type="entry name" value="MOLYBDOPTERIN SYNTHASE RELATED"/>
    <property type="match status" value="1"/>
</dbReference>
<dbReference type="InterPro" id="IPR003448">
    <property type="entry name" value="Mopterin_biosynth_MoaE"/>
</dbReference>
<name>A0ABS6AMR7_9RHOB</name>
<gene>
    <name evidence="2" type="ORF">KNW02_16915</name>
</gene>
<dbReference type="CDD" id="cd00756">
    <property type="entry name" value="MoaE"/>
    <property type="match status" value="1"/>
</dbReference>
<evidence type="ECO:0000313" key="2">
    <source>
        <dbReference type="EMBL" id="MBU3031789.1"/>
    </source>
</evidence>
<accession>A0ABS6AMR7</accession>
<keyword evidence="1" id="KW-0501">Molybdenum cofactor biosynthesis</keyword>
<dbReference type="EMBL" id="JAHKNG010000041">
    <property type="protein sequence ID" value="MBU3031789.1"/>
    <property type="molecule type" value="Genomic_DNA"/>
</dbReference>
<dbReference type="RefSeq" id="WP_216034410.1">
    <property type="nucleotide sequence ID" value="NZ_JAHKNG010000041.1"/>
</dbReference>
<proteinExistence type="predicted"/>
<dbReference type="Proteomes" id="UP001166191">
    <property type="component" value="Unassembled WGS sequence"/>
</dbReference>
<sequence length="146" mass="16341">MSARLQTAPFDLAAELQGFGTGADQGAQVTFTGIVRDDSGRMAALEIEHYPGMTERAMNDYGAEAARRFGLIDWRIVHRYGRLEVGEAIMMVATAARHRAAAFEAAEYLMDWLKSRAPFWKREIARDGTGQWVEAKDSDEDALARW</sequence>
<evidence type="ECO:0000256" key="1">
    <source>
        <dbReference type="ARBA" id="ARBA00023150"/>
    </source>
</evidence>
<dbReference type="Pfam" id="PF02391">
    <property type="entry name" value="MoaE"/>
    <property type="match status" value="1"/>
</dbReference>
<evidence type="ECO:0000313" key="3">
    <source>
        <dbReference type="Proteomes" id="UP001166191"/>
    </source>
</evidence>
<reference evidence="2" key="1">
    <citation type="submission" date="2021-06" db="EMBL/GenBank/DDBJ databases">
        <title>Paracoccus bacterium XHP0099 sp. nov., isolated from the surface waters of the Yellow Sea.</title>
        <authorList>
            <person name="Xue H."/>
            <person name="Zhang D."/>
        </authorList>
    </citation>
    <scope>NUCLEOTIDE SEQUENCE</scope>
    <source>
        <strain evidence="2">XHP0099</strain>
    </source>
</reference>
<keyword evidence="3" id="KW-1185">Reference proteome</keyword>